<feature type="transmembrane region" description="Helical" evidence="1">
    <location>
        <begin position="74"/>
        <end position="93"/>
    </location>
</feature>
<organism evidence="2 3">
    <name type="scientific">Panagrolaimus superbus</name>
    <dbReference type="NCBI Taxonomy" id="310955"/>
    <lineage>
        <taxon>Eukaryota</taxon>
        <taxon>Metazoa</taxon>
        <taxon>Ecdysozoa</taxon>
        <taxon>Nematoda</taxon>
        <taxon>Chromadorea</taxon>
        <taxon>Rhabditida</taxon>
        <taxon>Tylenchina</taxon>
        <taxon>Panagrolaimomorpha</taxon>
        <taxon>Panagrolaimoidea</taxon>
        <taxon>Panagrolaimidae</taxon>
        <taxon>Panagrolaimus</taxon>
    </lineage>
</organism>
<evidence type="ECO:0000313" key="2">
    <source>
        <dbReference type="Proteomes" id="UP000887577"/>
    </source>
</evidence>
<protein>
    <submittedName>
        <fullName evidence="3">Uncharacterized protein</fullName>
    </submittedName>
</protein>
<name>A0A914XSZ8_9BILA</name>
<keyword evidence="1" id="KW-0472">Membrane</keyword>
<evidence type="ECO:0000313" key="3">
    <source>
        <dbReference type="WBParaSite" id="PSU_v2.g11091.t1"/>
    </source>
</evidence>
<reference evidence="3" key="1">
    <citation type="submission" date="2022-11" db="UniProtKB">
        <authorList>
            <consortium name="WormBaseParasite"/>
        </authorList>
    </citation>
    <scope>IDENTIFICATION</scope>
</reference>
<dbReference type="Proteomes" id="UP000887577">
    <property type="component" value="Unplaced"/>
</dbReference>
<keyword evidence="1" id="KW-1133">Transmembrane helix</keyword>
<sequence>MNEGDINKFLAESNPEFSTAQRLAEAIKGIITKNSYTGFLNQIFNLIGADLKEDIRLKLFLSYFHYYSSGQSELAKNSVGFIIILFKVIYLLLVNP</sequence>
<dbReference type="AlphaFoldDB" id="A0A914XSZ8"/>
<accession>A0A914XSZ8</accession>
<keyword evidence="2" id="KW-1185">Reference proteome</keyword>
<proteinExistence type="predicted"/>
<keyword evidence="1" id="KW-0812">Transmembrane</keyword>
<evidence type="ECO:0000256" key="1">
    <source>
        <dbReference type="SAM" id="Phobius"/>
    </source>
</evidence>
<dbReference type="WBParaSite" id="PSU_v2.g11091.t1">
    <property type="protein sequence ID" value="PSU_v2.g11091.t1"/>
    <property type="gene ID" value="PSU_v2.g11091"/>
</dbReference>